<evidence type="ECO:0000256" key="2">
    <source>
        <dbReference type="ARBA" id="ARBA00022946"/>
    </source>
</evidence>
<dbReference type="InterPro" id="IPR038538">
    <property type="entry name" value="MTERF_sf"/>
</dbReference>
<reference evidence="3" key="1">
    <citation type="submission" date="2021-05" db="EMBL/GenBank/DDBJ databases">
        <title>The genome of the haptophyte Pavlova lutheri (Diacronema luteri, Pavlovales) - a model for lipid biosynthesis in eukaryotic algae.</title>
        <authorList>
            <person name="Hulatt C.J."/>
            <person name="Posewitz M.C."/>
        </authorList>
    </citation>
    <scope>NUCLEOTIDE SEQUENCE</scope>
    <source>
        <strain evidence="3">NIVA-4/92</strain>
    </source>
</reference>
<comment type="similarity">
    <text evidence="1">Belongs to the mTERF family.</text>
</comment>
<dbReference type="OrthoDB" id="187447at2759"/>
<gene>
    <name evidence="3" type="ORF">KFE25_010496</name>
</gene>
<sequence>MPGLLSWGHWRLLRARTGERTLAHLAANSATALRERLAMRPAQWALLAQRLPRIADEHAIGEDARANAAVVVDYLFEQVGMDAPRARALVLGAPRILTFARAKLEHRLGYWQARLELSDADVRRLLAAYPQALLLRSRTNVGPTLDALAERFELDLAALRVLVLRWPPVVGMSLPEGLHPRLEYVRERLELDEAQLRRLFLMRPRLFGSAIHENIEPKLALLERELCVSGAELRKIATRAPTLLGLSTDTLLARLRSIREALGLEPEQLRKMVLLFPSVACYSPEAKLAPTVRFLRERLSLNSDEMAAMLRVKPQLVSYALANLQAKLAFFEEEVGASPEQVRTAVLAAPAILGLSIANRLRPRLQLLQAQLAQAAAEGKAAPPDVMLRFRLAAVRPPSGGRAKHVPGEVAVSV</sequence>
<dbReference type="Gene3D" id="1.25.70.10">
    <property type="entry name" value="Transcription termination factor 3, mitochondrial"/>
    <property type="match status" value="1"/>
</dbReference>
<keyword evidence="2" id="KW-0809">Transit peptide</keyword>
<dbReference type="GO" id="GO:0003676">
    <property type="term" value="F:nucleic acid binding"/>
    <property type="evidence" value="ECO:0007669"/>
    <property type="project" value="InterPro"/>
</dbReference>
<evidence type="ECO:0000313" key="3">
    <source>
        <dbReference type="EMBL" id="KAG8461309.1"/>
    </source>
</evidence>
<dbReference type="Proteomes" id="UP000751190">
    <property type="component" value="Unassembled WGS sequence"/>
</dbReference>
<dbReference type="InterPro" id="IPR003690">
    <property type="entry name" value="MTERF"/>
</dbReference>
<organism evidence="3 4">
    <name type="scientific">Diacronema lutheri</name>
    <name type="common">Unicellular marine alga</name>
    <name type="synonym">Monochrysis lutheri</name>
    <dbReference type="NCBI Taxonomy" id="2081491"/>
    <lineage>
        <taxon>Eukaryota</taxon>
        <taxon>Haptista</taxon>
        <taxon>Haptophyta</taxon>
        <taxon>Pavlovophyceae</taxon>
        <taxon>Pavlovales</taxon>
        <taxon>Pavlovaceae</taxon>
        <taxon>Diacronema</taxon>
    </lineage>
</organism>
<keyword evidence="4" id="KW-1185">Reference proteome</keyword>
<comment type="caution">
    <text evidence="3">The sequence shown here is derived from an EMBL/GenBank/DDBJ whole genome shotgun (WGS) entry which is preliminary data.</text>
</comment>
<dbReference type="PANTHER" id="PTHR13068">
    <property type="entry name" value="CGI-12 PROTEIN-RELATED"/>
    <property type="match status" value="1"/>
</dbReference>
<accession>A0A8J5XBV3</accession>
<dbReference type="AlphaFoldDB" id="A0A8J5XBV3"/>
<dbReference type="OMA" id="YICPYKD"/>
<dbReference type="SMART" id="SM00733">
    <property type="entry name" value="Mterf"/>
    <property type="match status" value="8"/>
</dbReference>
<evidence type="ECO:0000256" key="1">
    <source>
        <dbReference type="ARBA" id="ARBA00007692"/>
    </source>
</evidence>
<protein>
    <submittedName>
        <fullName evidence="3">Uncharacterized protein</fullName>
    </submittedName>
</protein>
<evidence type="ECO:0000313" key="4">
    <source>
        <dbReference type="Proteomes" id="UP000751190"/>
    </source>
</evidence>
<proteinExistence type="inferred from homology"/>
<dbReference type="Pfam" id="PF02536">
    <property type="entry name" value="mTERF"/>
    <property type="match status" value="1"/>
</dbReference>
<name>A0A8J5XBV3_DIALT</name>
<dbReference type="PANTHER" id="PTHR13068:SF151">
    <property type="entry name" value="TRANSCRIPTION TERMINATION FACTOR MTERF9, CHLOROPLASTIC"/>
    <property type="match status" value="1"/>
</dbReference>
<dbReference type="EMBL" id="JAGTXO010000026">
    <property type="protein sequence ID" value="KAG8461309.1"/>
    <property type="molecule type" value="Genomic_DNA"/>
</dbReference>